<reference evidence="3" key="1">
    <citation type="journal article" date="2013" name="Environ. Microbiol.">
        <title>Microbiota from the distal guts of lean and obese adolescents exhibit partial functional redundancy besides clear differences in community structure.</title>
        <authorList>
            <person name="Ferrer M."/>
            <person name="Ruiz A."/>
            <person name="Lanza F."/>
            <person name="Haange S.B."/>
            <person name="Oberbach A."/>
            <person name="Till H."/>
            <person name="Bargiela R."/>
            <person name="Campoy C."/>
            <person name="Segura M.T."/>
            <person name="Richter M."/>
            <person name="von Bergen M."/>
            <person name="Seifert J."/>
            <person name="Suarez A."/>
        </authorList>
    </citation>
    <scope>NUCLEOTIDE SEQUENCE</scope>
</reference>
<organism evidence="3">
    <name type="scientific">human gut metagenome</name>
    <dbReference type="NCBI Taxonomy" id="408170"/>
    <lineage>
        <taxon>unclassified sequences</taxon>
        <taxon>metagenomes</taxon>
        <taxon>organismal metagenomes</taxon>
    </lineage>
</organism>
<dbReference type="Gene3D" id="3.30.70.260">
    <property type="match status" value="1"/>
</dbReference>
<dbReference type="SUPFAM" id="SSF53633">
    <property type="entry name" value="Carbamate kinase-like"/>
    <property type="match status" value="1"/>
</dbReference>
<dbReference type="GO" id="GO:0009090">
    <property type="term" value="P:homoserine biosynthetic process"/>
    <property type="evidence" value="ECO:0007669"/>
    <property type="project" value="TreeGrafter"/>
</dbReference>
<dbReference type="AlphaFoldDB" id="K1SQ39"/>
<dbReference type="GO" id="GO:0005829">
    <property type="term" value="C:cytosol"/>
    <property type="evidence" value="ECO:0007669"/>
    <property type="project" value="TreeGrafter"/>
</dbReference>
<comment type="similarity">
    <text evidence="1">Belongs to the aspartokinase family.</text>
</comment>
<protein>
    <submittedName>
        <fullName evidence="3">Aspartate kinase</fullName>
    </submittedName>
</protein>
<evidence type="ECO:0000313" key="3">
    <source>
        <dbReference type="EMBL" id="EKC59653.1"/>
    </source>
</evidence>
<dbReference type="Pfam" id="PF00696">
    <property type="entry name" value="AA_kinase"/>
    <property type="match status" value="1"/>
</dbReference>
<keyword evidence="3" id="KW-0808">Transferase</keyword>
<dbReference type="Pfam" id="PF13840">
    <property type="entry name" value="ACT_7"/>
    <property type="match status" value="1"/>
</dbReference>
<dbReference type="PROSITE" id="PS51671">
    <property type="entry name" value="ACT"/>
    <property type="match status" value="1"/>
</dbReference>
<accession>K1SQ39</accession>
<gene>
    <name evidence="3" type="ORF">OBE_09389</name>
</gene>
<dbReference type="GO" id="GO:0009089">
    <property type="term" value="P:lysine biosynthetic process via diaminopimelate"/>
    <property type="evidence" value="ECO:0007669"/>
    <property type="project" value="TreeGrafter"/>
</dbReference>
<dbReference type="InterPro" id="IPR027795">
    <property type="entry name" value="CASTOR_ACT_dom"/>
</dbReference>
<dbReference type="Gene3D" id="3.40.1160.10">
    <property type="entry name" value="Acetylglutamate kinase-like"/>
    <property type="match status" value="1"/>
</dbReference>
<dbReference type="PANTHER" id="PTHR21499">
    <property type="entry name" value="ASPARTATE KINASE"/>
    <property type="match status" value="1"/>
</dbReference>
<evidence type="ECO:0000259" key="2">
    <source>
        <dbReference type="PROSITE" id="PS51671"/>
    </source>
</evidence>
<dbReference type="InterPro" id="IPR036393">
    <property type="entry name" value="AceGlu_kinase-like_sf"/>
</dbReference>
<feature type="non-terminal residue" evidence="3">
    <location>
        <position position="1"/>
    </location>
</feature>
<dbReference type="PANTHER" id="PTHR21499:SF70">
    <property type="entry name" value="ASPARTOKINASE"/>
    <property type="match status" value="1"/>
</dbReference>
<dbReference type="InterPro" id="IPR045865">
    <property type="entry name" value="ACT-like_dom_sf"/>
</dbReference>
<sequence>FLLGHCLSANNVVIVTDVDGVMSTDPNKIEEAELLDEISVEEMRDLATHGAQVLHPHALKYKDPLISAKIINFNNGDLSSEGTKITGPFEGDMLKTVSLYKNPISVIAIVGEEMLKKVGLLADLTSCLAENEINIFGISAGQNSITVFVEKKDSDKAYHLLHSWVIDEDVLSSLSL</sequence>
<feature type="non-terminal residue" evidence="3">
    <location>
        <position position="176"/>
    </location>
</feature>
<proteinExistence type="inferred from homology"/>
<feature type="domain" description="ACT" evidence="2">
    <location>
        <begin position="109"/>
        <end position="176"/>
    </location>
</feature>
<comment type="caution">
    <text evidence="3">The sequence shown here is derived from an EMBL/GenBank/DDBJ whole genome shotgun (WGS) entry which is preliminary data.</text>
</comment>
<keyword evidence="3" id="KW-0418">Kinase</keyword>
<dbReference type="InterPro" id="IPR002912">
    <property type="entry name" value="ACT_dom"/>
</dbReference>
<dbReference type="CDD" id="cd04892">
    <property type="entry name" value="ACT_AK-like_2"/>
    <property type="match status" value="1"/>
</dbReference>
<dbReference type="GO" id="GO:0004072">
    <property type="term" value="F:aspartate kinase activity"/>
    <property type="evidence" value="ECO:0007669"/>
    <property type="project" value="TreeGrafter"/>
</dbReference>
<dbReference type="EMBL" id="AJWZ01006479">
    <property type="protein sequence ID" value="EKC59653.1"/>
    <property type="molecule type" value="Genomic_DNA"/>
</dbReference>
<name>K1SQ39_9ZZZZ</name>
<dbReference type="InterPro" id="IPR001048">
    <property type="entry name" value="Asp/Glu/Uridylate_kinase"/>
</dbReference>
<dbReference type="SUPFAM" id="SSF55021">
    <property type="entry name" value="ACT-like"/>
    <property type="match status" value="1"/>
</dbReference>
<evidence type="ECO:0000256" key="1">
    <source>
        <dbReference type="ARBA" id="ARBA00010122"/>
    </source>
</evidence>